<feature type="compositionally biased region" description="Basic and acidic residues" evidence="1">
    <location>
        <begin position="76"/>
        <end position="91"/>
    </location>
</feature>
<feature type="compositionally biased region" description="Polar residues" evidence="1">
    <location>
        <begin position="95"/>
        <end position="108"/>
    </location>
</feature>
<evidence type="ECO:0000256" key="1">
    <source>
        <dbReference type="SAM" id="MobiDB-lite"/>
    </source>
</evidence>
<dbReference type="AlphaFoldDB" id="A0A0R3TIC4"/>
<accession>A0A0R3TIC4</accession>
<protein>
    <submittedName>
        <fullName evidence="4">Btz domain-containing protein</fullName>
    </submittedName>
</protein>
<evidence type="ECO:0000313" key="3">
    <source>
        <dbReference type="Proteomes" id="UP000278807"/>
    </source>
</evidence>
<sequence length="227" mass="26262">MVNKLYIVVLINFSENPILIGTYLVIDKVCSRSQVALAVFFSSYFSLDGHSRKDDDGQNRSRHHGSGSSRSFSRSTEAEESARKRRERDWEAETPMSSSIDRGNTSASRYIETPRHLLPNDTPSTSRSSRPKTPWEREGTKRFRYDYTPLATPSYMQNPWMKNEDNRHDRRTVAPTPAASESRTPFIPVDEKELEAEAEKLDRNWYLMDDGYDMDNNPFIGELYSFK</sequence>
<dbReference type="WBParaSite" id="HNAJ_0000681501-mRNA-1">
    <property type="protein sequence ID" value="HNAJ_0000681501-mRNA-1"/>
    <property type="gene ID" value="HNAJ_0000681501"/>
</dbReference>
<gene>
    <name evidence="2" type="ORF">HNAJ_LOCUS6811</name>
</gene>
<reference evidence="2 3" key="2">
    <citation type="submission" date="2018-11" db="EMBL/GenBank/DDBJ databases">
        <authorList>
            <consortium name="Pathogen Informatics"/>
        </authorList>
    </citation>
    <scope>NUCLEOTIDE SEQUENCE [LARGE SCALE GENOMIC DNA]</scope>
</reference>
<dbReference type="STRING" id="102285.A0A0R3TIC4"/>
<feature type="compositionally biased region" description="Low complexity" evidence="1">
    <location>
        <begin position="66"/>
        <end position="75"/>
    </location>
</feature>
<dbReference type="EMBL" id="UZAE01008505">
    <property type="protein sequence ID" value="VDO02670.1"/>
    <property type="molecule type" value="Genomic_DNA"/>
</dbReference>
<dbReference type="OrthoDB" id="10253254at2759"/>
<feature type="region of interest" description="Disordered" evidence="1">
    <location>
        <begin position="51"/>
        <end position="141"/>
    </location>
</feature>
<organism evidence="4">
    <name type="scientific">Rodentolepis nana</name>
    <name type="common">Dwarf tapeworm</name>
    <name type="synonym">Hymenolepis nana</name>
    <dbReference type="NCBI Taxonomy" id="102285"/>
    <lineage>
        <taxon>Eukaryota</taxon>
        <taxon>Metazoa</taxon>
        <taxon>Spiralia</taxon>
        <taxon>Lophotrochozoa</taxon>
        <taxon>Platyhelminthes</taxon>
        <taxon>Cestoda</taxon>
        <taxon>Eucestoda</taxon>
        <taxon>Cyclophyllidea</taxon>
        <taxon>Hymenolepididae</taxon>
        <taxon>Rodentolepis</taxon>
    </lineage>
</organism>
<dbReference type="Proteomes" id="UP000278807">
    <property type="component" value="Unassembled WGS sequence"/>
</dbReference>
<evidence type="ECO:0000313" key="2">
    <source>
        <dbReference type="EMBL" id="VDO02670.1"/>
    </source>
</evidence>
<name>A0A0R3TIC4_RODNA</name>
<proteinExistence type="predicted"/>
<evidence type="ECO:0000313" key="4">
    <source>
        <dbReference type="WBParaSite" id="HNAJ_0000681501-mRNA-1"/>
    </source>
</evidence>
<reference evidence="4" key="1">
    <citation type="submission" date="2017-02" db="UniProtKB">
        <authorList>
            <consortium name="WormBaseParasite"/>
        </authorList>
    </citation>
    <scope>IDENTIFICATION</scope>
</reference>
<keyword evidence="3" id="KW-1185">Reference proteome</keyword>